<accession>A0ABX8RLF2</accession>
<dbReference type="InterPro" id="IPR000551">
    <property type="entry name" value="MerR-type_HTH_dom"/>
</dbReference>
<name>A0ABX8RLF2_NOCIO</name>
<dbReference type="PROSITE" id="PS00552">
    <property type="entry name" value="HTH_MERR_1"/>
    <property type="match status" value="1"/>
</dbReference>
<dbReference type="EMBL" id="CP078145">
    <property type="protein sequence ID" value="QXN90146.1"/>
    <property type="molecule type" value="Genomic_DNA"/>
</dbReference>
<feature type="domain" description="HTH merR-type" evidence="1">
    <location>
        <begin position="1"/>
        <end position="68"/>
    </location>
</feature>
<proteinExistence type="predicted"/>
<dbReference type="PANTHER" id="PTHR30204:SF97">
    <property type="entry name" value="MERR FAMILY REGULATORY PROTEIN"/>
    <property type="match status" value="1"/>
</dbReference>
<keyword evidence="3" id="KW-1185">Reference proteome</keyword>
<dbReference type="RefSeq" id="WP_218471018.1">
    <property type="nucleotide sequence ID" value="NZ_BAABJN010000006.1"/>
</dbReference>
<organism evidence="2 3">
    <name type="scientific">Nocardia iowensis</name>
    <dbReference type="NCBI Taxonomy" id="204891"/>
    <lineage>
        <taxon>Bacteria</taxon>
        <taxon>Bacillati</taxon>
        <taxon>Actinomycetota</taxon>
        <taxon>Actinomycetes</taxon>
        <taxon>Mycobacteriales</taxon>
        <taxon>Nocardiaceae</taxon>
        <taxon>Nocardia</taxon>
    </lineage>
</organism>
<gene>
    <name evidence="2" type="ORF">KV110_32695</name>
</gene>
<evidence type="ECO:0000259" key="1">
    <source>
        <dbReference type="PROSITE" id="PS50937"/>
    </source>
</evidence>
<evidence type="ECO:0000313" key="3">
    <source>
        <dbReference type="Proteomes" id="UP000694257"/>
    </source>
</evidence>
<dbReference type="Proteomes" id="UP000694257">
    <property type="component" value="Chromosome"/>
</dbReference>
<sequence length="134" mass="14834">MRIGDLSGRTGVSVRLLRYYEEQQLLKPERRPSGYREYREQDAQTVQHIRTLLAAGLGTQTIAELLPCMVDTGQGLAPACPDMLPDLYREHDRMGRAIADLEAARATLERIIAATPPDEVRSDGCVEVEAAPAE</sequence>
<dbReference type="CDD" id="cd01282">
    <property type="entry name" value="HTH_MerR-like_sg3"/>
    <property type="match status" value="1"/>
</dbReference>
<protein>
    <submittedName>
        <fullName evidence="2">MerR family transcriptional regulator</fullName>
    </submittedName>
</protein>
<dbReference type="PROSITE" id="PS50937">
    <property type="entry name" value="HTH_MERR_2"/>
    <property type="match status" value="1"/>
</dbReference>
<reference evidence="2 3" key="1">
    <citation type="submission" date="2021-07" db="EMBL/GenBank/DDBJ databases">
        <title>Whole Genome Sequence of Nocardia Iowensis.</title>
        <authorList>
            <person name="Lamm A."/>
            <person name="Collins-Fairclough A.M."/>
            <person name="Bunk B."/>
            <person name="Sproer C."/>
        </authorList>
    </citation>
    <scope>NUCLEOTIDE SEQUENCE [LARGE SCALE GENOMIC DNA]</scope>
    <source>
        <strain evidence="2 3">NRRL 5646</strain>
    </source>
</reference>
<dbReference type="PANTHER" id="PTHR30204">
    <property type="entry name" value="REDOX-CYCLING DRUG-SENSING TRANSCRIPTIONAL ACTIVATOR SOXR"/>
    <property type="match status" value="1"/>
</dbReference>
<dbReference type="InterPro" id="IPR047057">
    <property type="entry name" value="MerR_fam"/>
</dbReference>
<dbReference type="Pfam" id="PF13411">
    <property type="entry name" value="MerR_1"/>
    <property type="match status" value="1"/>
</dbReference>
<dbReference type="SMART" id="SM00422">
    <property type="entry name" value="HTH_MERR"/>
    <property type="match status" value="1"/>
</dbReference>
<evidence type="ECO:0000313" key="2">
    <source>
        <dbReference type="EMBL" id="QXN90146.1"/>
    </source>
</evidence>